<proteinExistence type="predicted"/>
<name>A0A7Y9S3N1_9MICC</name>
<dbReference type="Proteomes" id="UP000521748">
    <property type="component" value="Unassembled WGS sequence"/>
</dbReference>
<protein>
    <submittedName>
        <fullName evidence="1">Uncharacterized protein</fullName>
    </submittedName>
</protein>
<dbReference type="InterPro" id="IPR046155">
    <property type="entry name" value="DUF6157"/>
</dbReference>
<keyword evidence="2" id="KW-1185">Reference proteome</keyword>
<gene>
    <name evidence="1" type="ORF">FHU41_000140</name>
</gene>
<evidence type="ECO:0000313" key="1">
    <source>
        <dbReference type="EMBL" id="NYE93919.1"/>
    </source>
</evidence>
<accession>A0A7Y9S3N1</accession>
<dbReference type="AlphaFoldDB" id="A0A7Y9S3N1"/>
<dbReference type="Pfam" id="PF19654">
    <property type="entry name" value="DUF6157"/>
    <property type="match status" value="1"/>
</dbReference>
<comment type="caution">
    <text evidence="1">The sequence shown here is derived from an EMBL/GenBank/DDBJ whole genome shotgun (WGS) entry which is preliminary data.</text>
</comment>
<dbReference type="EMBL" id="JACBYQ010000001">
    <property type="protein sequence ID" value="NYE93919.1"/>
    <property type="molecule type" value="Genomic_DNA"/>
</dbReference>
<reference evidence="1 2" key="1">
    <citation type="submission" date="2020-07" db="EMBL/GenBank/DDBJ databases">
        <title>Sequencing the genomes of 1000 actinobacteria strains.</title>
        <authorList>
            <person name="Klenk H.-P."/>
        </authorList>
    </citation>
    <scope>NUCLEOTIDE SEQUENCE [LARGE SCALE GENOMIC DNA]</scope>
    <source>
        <strain evidence="1 2">DSM 102047</strain>
    </source>
</reference>
<organism evidence="1 2">
    <name type="scientific">Psychromicrobium silvestre</name>
    <dbReference type="NCBI Taxonomy" id="1645614"/>
    <lineage>
        <taxon>Bacteria</taxon>
        <taxon>Bacillati</taxon>
        <taxon>Actinomycetota</taxon>
        <taxon>Actinomycetes</taxon>
        <taxon>Micrococcales</taxon>
        <taxon>Micrococcaceae</taxon>
        <taxon>Psychromicrobium</taxon>
    </lineage>
</organism>
<evidence type="ECO:0000313" key="2">
    <source>
        <dbReference type="Proteomes" id="UP000521748"/>
    </source>
</evidence>
<dbReference type="RefSeq" id="WP_218846889.1">
    <property type="nucleotide sequence ID" value="NZ_JACBYQ010000001.1"/>
</dbReference>
<sequence>METEPESVDYFDTFITVAPDSGASSASEPPLRAGKETVSSASFEMIFRQPYRWRSSEVIFTVWADRRDIPEAERERAWAEFYAKGQPCLRSSDLAKRYGWGIHADHDGRVACTA</sequence>